<dbReference type="AlphaFoldDB" id="A0AA41YYY0"/>
<organism evidence="3 4">
    <name type="scientific">Lichenifustis flavocetrariae</name>
    <dbReference type="NCBI Taxonomy" id="2949735"/>
    <lineage>
        <taxon>Bacteria</taxon>
        <taxon>Pseudomonadati</taxon>
        <taxon>Pseudomonadota</taxon>
        <taxon>Alphaproteobacteria</taxon>
        <taxon>Hyphomicrobiales</taxon>
        <taxon>Lichenihabitantaceae</taxon>
        <taxon>Lichenifustis</taxon>
    </lineage>
</organism>
<accession>A0AA41YYY0</accession>
<evidence type="ECO:0000313" key="3">
    <source>
        <dbReference type="EMBL" id="MCW6507390.1"/>
    </source>
</evidence>
<evidence type="ECO:0000313" key="4">
    <source>
        <dbReference type="Proteomes" id="UP001165667"/>
    </source>
</evidence>
<feature type="signal peptide" evidence="2">
    <location>
        <begin position="1"/>
        <end position="29"/>
    </location>
</feature>
<keyword evidence="4" id="KW-1185">Reference proteome</keyword>
<protein>
    <submittedName>
        <fullName evidence="3">Uncharacterized protein</fullName>
    </submittedName>
</protein>
<gene>
    <name evidence="3" type="ORF">M8523_05070</name>
</gene>
<dbReference type="Proteomes" id="UP001165667">
    <property type="component" value="Unassembled WGS sequence"/>
</dbReference>
<name>A0AA41YYY0_9HYPH</name>
<evidence type="ECO:0000256" key="1">
    <source>
        <dbReference type="SAM" id="MobiDB-lite"/>
    </source>
</evidence>
<keyword evidence="2" id="KW-0732">Signal</keyword>
<evidence type="ECO:0000256" key="2">
    <source>
        <dbReference type="SAM" id="SignalP"/>
    </source>
</evidence>
<dbReference type="EMBL" id="JAMOIM010000002">
    <property type="protein sequence ID" value="MCW6507390.1"/>
    <property type="molecule type" value="Genomic_DNA"/>
</dbReference>
<feature type="chain" id="PRO_5041280338" evidence="2">
    <location>
        <begin position="30"/>
        <end position="135"/>
    </location>
</feature>
<sequence>MAFVTRKAPALLLAAVTSLGLLVPHAAEARNGQNAALIIGALLGAAAGSTLAHSAEYDDNYTVVEQAPRPIYRQRFVDPGYDEAGFDEPSRPVYREAPRYRVVRDGWDRGGYDGERGFHRQPCPERDWRRAGDGW</sequence>
<proteinExistence type="predicted"/>
<reference evidence="3" key="1">
    <citation type="submission" date="2022-05" db="EMBL/GenBank/DDBJ databases">
        <authorList>
            <person name="Pankratov T."/>
        </authorList>
    </citation>
    <scope>NUCLEOTIDE SEQUENCE</scope>
    <source>
        <strain evidence="3">BP6-180914</strain>
    </source>
</reference>
<feature type="region of interest" description="Disordered" evidence="1">
    <location>
        <begin position="116"/>
        <end position="135"/>
    </location>
</feature>
<comment type="caution">
    <text evidence="3">The sequence shown here is derived from an EMBL/GenBank/DDBJ whole genome shotgun (WGS) entry which is preliminary data.</text>
</comment>
<dbReference type="RefSeq" id="WP_282583739.1">
    <property type="nucleotide sequence ID" value="NZ_JAMOIM010000002.1"/>
</dbReference>